<dbReference type="GO" id="GO:0000271">
    <property type="term" value="P:polysaccharide biosynthetic process"/>
    <property type="evidence" value="ECO:0007669"/>
    <property type="project" value="InterPro"/>
</dbReference>
<feature type="domain" description="GtrA/DPMS transmembrane" evidence="7">
    <location>
        <begin position="15"/>
        <end position="128"/>
    </location>
</feature>
<evidence type="ECO:0000313" key="8">
    <source>
        <dbReference type="EMBL" id="URA10839.1"/>
    </source>
</evidence>
<keyword evidence="9" id="KW-1185">Reference proteome</keyword>
<feature type="transmembrane region" description="Helical" evidence="6">
    <location>
        <begin position="105"/>
        <end position="126"/>
    </location>
</feature>
<feature type="transmembrane region" description="Helical" evidence="6">
    <location>
        <begin position="42"/>
        <end position="60"/>
    </location>
</feature>
<sequence>MKKLLHTNHFAEMLRFGFVGVVNTLVDIGVFSLAIFLGIPRVFSQVAGYLAGTINSFFWNKHFTFRDKDHTDILKVMLFVGVNLVSLGASSWGIFLLPLMGMPLWLAKGCVTILSLAINFFGYRWLVFRKK</sequence>
<evidence type="ECO:0000256" key="5">
    <source>
        <dbReference type="ARBA" id="ARBA00023136"/>
    </source>
</evidence>
<protein>
    <submittedName>
        <fullName evidence="8">GtrA family protein</fullName>
    </submittedName>
</protein>
<dbReference type="EMBL" id="CP073355">
    <property type="protein sequence ID" value="URA10839.1"/>
    <property type="molecule type" value="Genomic_DNA"/>
</dbReference>
<evidence type="ECO:0000256" key="4">
    <source>
        <dbReference type="ARBA" id="ARBA00022989"/>
    </source>
</evidence>
<dbReference type="GO" id="GO:0005886">
    <property type="term" value="C:plasma membrane"/>
    <property type="evidence" value="ECO:0007669"/>
    <property type="project" value="TreeGrafter"/>
</dbReference>
<dbReference type="KEGG" id="taqu:KDW03_03270"/>
<feature type="transmembrane region" description="Helical" evidence="6">
    <location>
        <begin position="12"/>
        <end position="36"/>
    </location>
</feature>
<evidence type="ECO:0000259" key="7">
    <source>
        <dbReference type="Pfam" id="PF04138"/>
    </source>
</evidence>
<comment type="subcellular location">
    <subcellularLocation>
        <location evidence="1">Membrane</location>
        <topology evidence="1">Multi-pass membrane protein</topology>
    </subcellularLocation>
</comment>
<name>A0AAX3BFJ0_9SPIR</name>
<evidence type="ECO:0000256" key="6">
    <source>
        <dbReference type="SAM" id="Phobius"/>
    </source>
</evidence>
<dbReference type="Proteomes" id="UP001056539">
    <property type="component" value="Chromosome"/>
</dbReference>
<gene>
    <name evidence="8" type="ORF">KDW03_03270</name>
</gene>
<feature type="transmembrane region" description="Helical" evidence="6">
    <location>
        <begin position="72"/>
        <end position="99"/>
    </location>
</feature>
<dbReference type="RefSeq" id="WP_271435966.1">
    <property type="nucleotide sequence ID" value="NZ_CP073355.1"/>
</dbReference>
<dbReference type="AlphaFoldDB" id="A0AAX3BFJ0"/>
<dbReference type="PANTHER" id="PTHR38459">
    <property type="entry name" value="PROPHAGE BACTOPRENOL-LINKED GLUCOSE TRANSLOCASE HOMOLOG"/>
    <property type="match status" value="1"/>
</dbReference>
<comment type="similarity">
    <text evidence="2">Belongs to the GtrA family.</text>
</comment>
<evidence type="ECO:0000313" key="9">
    <source>
        <dbReference type="Proteomes" id="UP001056539"/>
    </source>
</evidence>
<proteinExistence type="inferred from homology"/>
<keyword evidence="3 6" id="KW-0812">Transmembrane</keyword>
<dbReference type="InterPro" id="IPR007267">
    <property type="entry name" value="GtrA_DPMS_TM"/>
</dbReference>
<evidence type="ECO:0000256" key="1">
    <source>
        <dbReference type="ARBA" id="ARBA00004141"/>
    </source>
</evidence>
<keyword evidence="4 6" id="KW-1133">Transmembrane helix</keyword>
<evidence type="ECO:0000256" key="3">
    <source>
        <dbReference type="ARBA" id="ARBA00022692"/>
    </source>
</evidence>
<dbReference type="PANTHER" id="PTHR38459:SF1">
    <property type="entry name" value="PROPHAGE BACTOPRENOL-LINKED GLUCOSE TRANSLOCASE HOMOLOG"/>
    <property type="match status" value="1"/>
</dbReference>
<accession>A0AAX3BFJ0</accession>
<keyword evidence="5 6" id="KW-0472">Membrane</keyword>
<dbReference type="Pfam" id="PF04138">
    <property type="entry name" value="GtrA_DPMS_TM"/>
    <property type="match status" value="1"/>
</dbReference>
<evidence type="ECO:0000256" key="2">
    <source>
        <dbReference type="ARBA" id="ARBA00009399"/>
    </source>
</evidence>
<reference evidence="8" key="1">
    <citation type="submission" date="2021-04" db="EMBL/GenBank/DDBJ databases">
        <authorList>
            <person name="Postec A."/>
        </authorList>
    </citation>
    <scope>NUCLEOTIDE SEQUENCE</scope>
    <source>
        <strain evidence="8">F1F22</strain>
    </source>
</reference>
<dbReference type="InterPro" id="IPR051401">
    <property type="entry name" value="GtrA_CellWall_Glycosyl"/>
</dbReference>
<organism evidence="8 9">
    <name type="scientific">Thermospira aquatica</name>
    <dbReference type="NCBI Taxonomy" id="2828656"/>
    <lineage>
        <taxon>Bacteria</taxon>
        <taxon>Pseudomonadati</taxon>
        <taxon>Spirochaetota</taxon>
        <taxon>Spirochaetia</taxon>
        <taxon>Brevinematales</taxon>
        <taxon>Thermospiraceae</taxon>
        <taxon>Thermospira</taxon>
    </lineage>
</organism>
<reference evidence="8" key="2">
    <citation type="submission" date="2022-06" db="EMBL/GenBank/DDBJ databases">
        <title>Thermospira aquatica gen. nov., sp. nov.</title>
        <authorList>
            <person name="Ben Ali Gam Z."/>
            <person name="Labat M."/>
        </authorList>
    </citation>
    <scope>NUCLEOTIDE SEQUENCE</scope>
    <source>
        <strain evidence="8">F1F22</strain>
    </source>
</reference>